<feature type="non-terminal residue" evidence="6">
    <location>
        <position position="233"/>
    </location>
</feature>
<dbReference type="GO" id="GO:0016491">
    <property type="term" value="F:oxidoreductase activity"/>
    <property type="evidence" value="ECO:0007669"/>
    <property type="project" value="UniProtKB-KW"/>
</dbReference>
<dbReference type="PANTHER" id="PTHR43498:SF1">
    <property type="entry name" value="COB--COM HETERODISULFIDE REDUCTASE IRON-SULFUR SUBUNIT A"/>
    <property type="match status" value="1"/>
</dbReference>
<organism evidence="6">
    <name type="scientific">marine sediment metagenome</name>
    <dbReference type="NCBI Taxonomy" id="412755"/>
    <lineage>
        <taxon>unclassified sequences</taxon>
        <taxon>metagenomes</taxon>
        <taxon>ecological metagenomes</taxon>
    </lineage>
</organism>
<keyword evidence="5" id="KW-0411">Iron-sulfur</keyword>
<evidence type="ECO:0000256" key="3">
    <source>
        <dbReference type="ARBA" id="ARBA00023002"/>
    </source>
</evidence>
<evidence type="ECO:0000256" key="4">
    <source>
        <dbReference type="ARBA" id="ARBA00023004"/>
    </source>
</evidence>
<dbReference type="Pfam" id="PF12831">
    <property type="entry name" value="FAD_oxidored"/>
    <property type="match status" value="1"/>
</dbReference>
<keyword evidence="1" id="KW-0004">4Fe-4S</keyword>
<evidence type="ECO:0000256" key="1">
    <source>
        <dbReference type="ARBA" id="ARBA00022485"/>
    </source>
</evidence>
<dbReference type="InterPro" id="IPR039650">
    <property type="entry name" value="HdrA-like"/>
</dbReference>
<dbReference type="PRINTS" id="PR00419">
    <property type="entry name" value="ADXRDTASE"/>
</dbReference>
<accession>A0A0F9IMY7</accession>
<evidence type="ECO:0000256" key="2">
    <source>
        <dbReference type="ARBA" id="ARBA00022723"/>
    </source>
</evidence>
<name>A0A0F9IMY7_9ZZZZ</name>
<sequence>MEDKDKKDIMATVYFCRCGSNIASRVNESVALLEIECQRDVERVEAVNLLCSEEGKEFLKKDILEHRPDRVVIAACSPREHELTFRAVLRDAGMNPYLMQMANIREQATWVTDNIDEATAKSVRLIKAAVARVRLHKPLEEKQVDASPDVLIVGAGPSGMKTALSIAQSGRKVTLVEKTPAIGGMQVLYAAAATLGLDLAMPVGDTDDLDALVLLDDGMEASDGVVTIEGEQE</sequence>
<dbReference type="GO" id="GO:0051539">
    <property type="term" value="F:4 iron, 4 sulfur cluster binding"/>
    <property type="evidence" value="ECO:0007669"/>
    <property type="project" value="UniProtKB-KW"/>
</dbReference>
<keyword evidence="2" id="KW-0479">Metal-binding</keyword>
<comment type="caution">
    <text evidence="6">The sequence shown here is derived from an EMBL/GenBank/DDBJ whole genome shotgun (WGS) entry which is preliminary data.</text>
</comment>
<evidence type="ECO:0008006" key="7">
    <source>
        <dbReference type="Google" id="ProtNLM"/>
    </source>
</evidence>
<dbReference type="Gene3D" id="3.40.50.720">
    <property type="entry name" value="NAD(P)-binding Rossmann-like Domain"/>
    <property type="match status" value="1"/>
</dbReference>
<keyword evidence="3" id="KW-0560">Oxidoreductase</keyword>
<evidence type="ECO:0000256" key="5">
    <source>
        <dbReference type="ARBA" id="ARBA00023014"/>
    </source>
</evidence>
<reference evidence="6" key="1">
    <citation type="journal article" date="2015" name="Nature">
        <title>Complex archaea that bridge the gap between prokaryotes and eukaryotes.</title>
        <authorList>
            <person name="Spang A."/>
            <person name="Saw J.H."/>
            <person name="Jorgensen S.L."/>
            <person name="Zaremba-Niedzwiedzka K."/>
            <person name="Martijn J."/>
            <person name="Lind A.E."/>
            <person name="van Eijk R."/>
            <person name="Schleper C."/>
            <person name="Guy L."/>
            <person name="Ettema T.J."/>
        </authorList>
    </citation>
    <scope>NUCLEOTIDE SEQUENCE</scope>
</reference>
<keyword evidence="4" id="KW-0408">Iron</keyword>
<proteinExistence type="predicted"/>
<gene>
    <name evidence="6" type="ORF">LCGC14_1857390</name>
</gene>
<evidence type="ECO:0000313" key="6">
    <source>
        <dbReference type="EMBL" id="KKL95160.1"/>
    </source>
</evidence>
<dbReference type="EMBL" id="LAZR01018746">
    <property type="protein sequence ID" value="KKL95160.1"/>
    <property type="molecule type" value="Genomic_DNA"/>
</dbReference>
<dbReference type="PANTHER" id="PTHR43498">
    <property type="entry name" value="FERREDOXIN:COB-COM HETERODISULFIDE REDUCTASE SUBUNIT A"/>
    <property type="match status" value="1"/>
</dbReference>
<dbReference type="AlphaFoldDB" id="A0A0F9IMY7"/>
<dbReference type="SUPFAM" id="SSF51905">
    <property type="entry name" value="FAD/NAD(P)-binding domain"/>
    <property type="match status" value="1"/>
</dbReference>
<protein>
    <recommendedName>
        <fullName evidence="7">FAD/NAD(P)-binding domain-containing protein</fullName>
    </recommendedName>
</protein>
<dbReference type="InterPro" id="IPR036188">
    <property type="entry name" value="FAD/NAD-bd_sf"/>
</dbReference>
<dbReference type="GO" id="GO:0046872">
    <property type="term" value="F:metal ion binding"/>
    <property type="evidence" value="ECO:0007669"/>
    <property type="project" value="UniProtKB-KW"/>
</dbReference>